<protein>
    <recommendedName>
        <fullName evidence="2">Phospholipase A2-like central domain-containing protein</fullName>
    </recommendedName>
</protein>
<reference evidence="3 4" key="1">
    <citation type="submission" date="2022-12" db="EMBL/GenBank/DDBJ databases">
        <title>Chromosome-level genome of Tegillarca granosa.</title>
        <authorList>
            <person name="Kim J."/>
        </authorList>
    </citation>
    <scope>NUCLEOTIDE SEQUENCE [LARGE SCALE GENOMIC DNA]</scope>
    <source>
        <strain evidence="3">Teg-2019</strain>
        <tissue evidence="3">Adductor muscle</tissue>
    </source>
</reference>
<feature type="region of interest" description="Disordered" evidence="1">
    <location>
        <begin position="163"/>
        <end position="184"/>
    </location>
</feature>
<comment type="caution">
    <text evidence="3">The sequence shown here is derived from an EMBL/GenBank/DDBJ whole genome shotgun (WGS) entry which is preliminary data.</text>
</comment>
<dbReference type="InterPro" id="IPR016090">
    <property type="entry name" value="PLA2-like_dom"/>
</dbReference>
<feature type="domain" description="Phospholipase A2-like central" evidence="2">
    <location>
        <begin position="212"/>
        <end position="251"/>
    </location>
</feature>
<evidence type="ECO:0000259" key="2">
    <source>
        <dbReference type="Pfam" id="PF05826"/>
    </source>
</evidence>
<dbReference type="EMBL" id="JARBDR010000440">
    <property type="protein sequence ID" value="KAJ8312465.1"/>
    <property type="molecule type" value="Genomic_DNA"/>
</dbReference>
<gene>
    <name evidence="3" type="ORF">KUTeg_009838</name>
</gene>
<feature type="compositionally biased region" description="Polar residues" evidence="1">
    <location>
        <begin position="163"/>
        <end position="179"/>
    </location>
</feature>
<evidence type="ECO:0000313" key="4">
    <source>
        <dbReference type="Proteomes" id="UP001217089"/>
    </source>
</evidence>
<proteinExistence type="predicted"/>
<dbReference type="Gene3D" id="1.20.90.10">
    <property type="entry name" value="Phospholipase A2 domain"/>
    <property type="match status" value="1"/>
</dbReference>
<dbReference type="Pfam" id="PF05826">
    <property type="entry name" value="Phospholip_A2_2"/>
    <property type="match status" value="1"/>
</dbReference>
<dbReference type="PANTHER" id="PTHR12253">
    <property type="entry name" value="RH14732P"/>
    <property type="match status" value="1"/>
</dbReference>
<accession>A0ABQ9FA29</accession>
<name>A0ABQ9FA29_TEGGR</name>
<keyword evidence="4" id="KW-1185">Reference proteome</keyword>
<dbReference type="SUPFAM" id="SSF48619">
    <property type="entry name" value="Phospholipase A2, PLA2"/>
    <property type="match status" value="1"/>
</dbReference>
<sequence length="253" mass="29982">MKLLRELRIAFRGFLLMETSAFQNSKFELHLKEITDGRRLIKSVYQNGILKDCDFETESDIIIQFVEKFASIFKGNPRKNNEGDYMKKNRGTADDEAFRYFRHRKFLKKLRKLINIKHDLRACHRLIRLIRKRHIHERSANMKNEMKSFSDILRKLKTKFRTELQNGSNTTNSDKQQSETQLKNKTKMKVKTKSGKLARSKRSSLFNRFLMYPGTKWCGRGQTALHFNDLGTDREADVCCRDHDLCPHIIEEF</sequence>
<organism evidence="3 4">
    <name type="scientific">Tegillarca granosa</name>
    <name type="common">Malaysian cockle</name>
    <name type="synonym">Anadara granosa</name>
    <dbReference type="NCBI Taxonomy" id="220873"/>
    <lineage>
        <taxon>Eukaryota</taxon>
        <taxon>Metazoa</taxon>
        <taxon>Spiralia</taxon>
        <taxon>Lophotrochozoa</taxon>
        <taxon>Mollusca</taxon>
        <taxon>Bivalvia</taxon>
        <taxon>Autobranchia</taxon>
        <taxon>Pteriomorphia</taxon>
        <taxon>Arcoida</taxon>
        <taxon>Arcoidea</taxon>
        <taxon>Arcidae</taxon>
        <taxon>Tegillarca</taxon>
    </lineage>
</organism>
<evidence type="ECO:0000313" key="3">
    <source>
        <dbReference type="EMBL" id="KAJ8312465.1"/>
    </source>
</evidence>
<evidence type="ECO:0000256" key="1">
    <source>
        <dbReference type="SAM" id="MobiDB-lite"/>
    </source>
</evidence>
<dbReference type="Proteomes" id="UP001217089">
    <property type="component" value="Unassembled WGS sequence"/>
</dbReference>
<dbReference type="InterPro" id="IPR036444">
    <property type="entry name" value="PLipase_A2_dom_sf"/>
</dbReference>